<keyword evidence="3" id="KW-0540">Nuclease</keyword>
<keyword evidence="9" id="KW-0539">Nucleus</keyword>
<dbReference type="Gene3D" id="3.40.50.10130">
    <property type="match status" value="1"/>
</dbReference>
<evidence type="ECO:0000256" key="4">
    <source>
        <dbReference type="ARBA" id="ARBA00022759"/>
    </source>
</evidence>
<dbReference type="EMBL" id="JAHQIW010003420">
    <property type="protein sequence ID" value="KAJ1358661.1"/>
    <property type="molecule type" value="Genomic_DNA"/>
</dbReference>
<dbReference type="InterPro" id="IPR047520">
    <property type="entry name" value="XPF_nuclease"/>
</dbReference>
<evidence type="ECO:0000256" key="6">
    <source>
        <dbReference type="ARBA" id="ARBA00022801"/>
    </source>
</evidence>
<dbReference type="InterPro" id="IPR011335">
    <property type="entry name" value="Restrct_endonuc-II-like"/>
</dbReference>
<dbReference type="GO" id="GO:0000724">
    <property type="term" value="P:double-strand break repair via homologous recombination"/>
    <property type="evidence" value="ECO:0007669"/>
    <property type="project" value="TreeGrafter"/>
</dbReference>
<organism evidence="12 13">
    <name type="scientific">Parelaphostrongylus tenuis</name>
    <name type="common">Meningeal worm</name>
    <dbReference type="NCBI Taxonomy" id="148309"/>
    <lineage>
        <taxon>Eukaryota</taxon>
        <taxon>Metazoa</taxon>
        <taxon>Ecdysozoa</taxon>
        <taxon>Nematoda</taxon>
        <taxon>Chromadorea</taxon>
        <taxon>Rhabditida</taxon>
        <taxon>Rhabditina</taxon>
        <taxon>Rhabditomorpha</taxon>
        <taxon>Strongyloidea</taxon>
        <taxon>Metastrongylidae</taxon>
        <taxon>Parelaphostrongylus</taxon>
    </lineage>
</organism>
<evidence type="ECO:0000259" key="11">
    <source>
        <dbReference type="SMART" id="SM00891"/>
    </source>
</evidence>
<evidence type="ECO:0000256" key="3">
    <source>
        <dbReference type="ARBA" id="ARBA00022722"/>
    </source>
</evidence>
<evidence type="ECO:0000256" key="10">
    <source>
        <dbReference type="ARBA" id="ARBA00072370"/>
    </source>
</evidence>
<feature type="domain" description="ERCC4" evidence="11">
    <location>
        <begin position="4"/>
        <end position="84"/>
    </location>
</feature>
<protein>
    <recommendedName>
        <fullName evidence="10">DNA repair endonuclease XPF</fullName>
    </recommendedName>
</protein>
<dbReference type="GO" id="GO:0000712">
    <property type="term" value="P:resolution of meiotic recombination intermediates"/>
    <property type="evidence" value="ECO:0007669"/>
    <property type="project" value="TreeGrafter"/>
</dbReference>
<keyword evidence="5" id="KW-0227">DNA damage</keyword>
<dbReference type="InterPro" id="IPR006166">
    <property type="entry name" value="ERCC4_domain"/>
</dbReference>
<dbReference type="SUPFAM" id="SSF52980">
    <property type="entry name" value="Restriction endonuclease-like"/>
    <property type="match status" value="1"/>
</dbReference>
<evidence type="ECO:0000256" key="1">
    <source>
        <dbReference type="ARBA" id="ARBA00004123"/>
    </source>
</evidence>
<reference evidence="12" key="1">
    <citation type="submission" date="2021-06" db="EMBL/GenBank/DDBJ databases">
        <title>Parelaphostrongylus tenuis whole genome reference sequence.</title>
        <authorList>
            <person name="Garwood T.J."/>
            <person name="Larsen P.A."/>
            <person name="Fountain-Jones N.M."/>
            <person name="Garbe J.R."/>
            <person name="Macchietto M.G."/>
            <person name="Kania S.A."/>
            <person name="Gerhold R.W."/>
            <person name="Richards J.E."/>
            <person name="Wolf T.M."/>
        </authorList>
    </citation>
    <scope>NUCLEOTIDE SEQUENCE</scope>
    <source>
        <strain evidence="12">MNPRO001-30</strain>
        <tissue evidence="12">Meninges</tissue>
    </source>
</reference>
<evidence type="ECO:0000256" key="5">
    <source>
        <dbReference type="ARBA" id="ARBA00022763"/>
    </source>
</evidence>
<dbReference type="CDD" id="cd20078">
    <property type="entry name" value="XPF_nuclease_XPF_euk"/>
    <property type="match status" value="1"/>
</dbReference>
<dbReference type="PANTHER" id="PTHR10150:SF0">
    <property type="entry name" value="DNA REPAIR ENDONUCLEASE XPF"/>
    <property type="match status" value="1"/>
</dbReference>
<comment type="caution">
    <text evidence="12">The sequence shown here is derived from an EMBL/GenBank/DDBJ whole genome shotgun (WGS) entry which is preliminary data.</text>
</comment>
<keyword evidence="13" id="KW-1185">Reference proteome</keyword>
<keyword evidence="8" id="KW-0234">DNA repair</keyword>
<comment type="similarity">
    <text evidence="2">Belongs to the XPF family.</text>
</comment>
<dbReference type="GO" id="GO:0000110">
    <property type="term" value="C:nucleotide-excision repair factor 1 complex"/>
    <property type="evidence" value="ECO:0007669"/>
    <property type="project" value="TreeGrafter"/>
</dbReference>
<dbReference type="GO" id="GO:0000014">
    <property type="term" value="F:single-stranded DNA endodeoxyribonuclease activity"/>
    <property type="evidence" value="ECO:0007669"/>
    <property type="project" value="TreeGrafter"/>
</dbReference>
<evidence type="ECO:0000256" key="9">
    <source>
        <dbReference type="ARBA" id="ARBA00023242"/>
    </source>
</evidence>
<comment type="subcellular location">
    <subcellularLocation>
        <location evidence="1">Nucleus</location>
    </subcellularLocation>
</comment>
<sequence>MDGLVIVDVREFNSELPTVLYKKGFDVVAVTLEVADYVLSPAIAVERKALDDLTQSLQSGRVFKQSEQMLRHYTNSILLIESNQKFRIKNCQREGHFRYLFGELTRHCREVRALLCALVKSTPKLKIIWSLSPVNSAEYFAELKLNRPEPDADHAVSLKGDEVATVKETADTSTSPGKPRKPNAILLRHMGQHLPGMSMGDVRSMMLNQKVKNLRDLFTMPIDSCTRGWITCRPSEPVCELRL</sequence>
<name>A0AAD5QTL4_PARTN</name>
<keyword evidence="4 12" id="KW-0255">Endonuclease</keyword>
<dbReference type="GO" id="GO:1901255">
    <property type="term" value="P:nucleotide-excision repair involved in interstrand cross-link repair"/>
    <property type="evidence" value="ECO:0007669"/>
    <property type="project" value="TreeGrafter"/>
</dbReference>
<evidence type="ECO:0000313" key="13">
    <source>
        <dbReference type="Proteomes" id="UP001196413"/>
    </source>
</evidence>
<gene>
    <name evidence="12" type="primary">ERCC4</name>
    <name evidence="12" type="ORF">KIN20_017143</name>
</gene>
<dbReference type="AlphaFoldDB" id="A0AAD5QTL4"/>
<keyword evidence="6" id="KW-0378">Hydrolase</keyword>
<evidence type="ECO:0000313" key="12">
    <source>
        <dbReference type="EMBL" id="KAJ1358661.1"/>
    </source>
</evidence>
<dbReference type="GO" id="GO:0003697">
    <property type="term" value="F:single-stranded DNA binding"/>
    <property type="evidence" value="ECO:0007669"/>
    <property type="project" value="TreeGrafter"/>
</dbReference>
<keyword evidence="7" id="KW-0238">DNA-binding</keyword>
<proteinExistence type="inferred from homology"/>
<accession>A0AAD5QTL4</accession>
<evidence type="ECO:0000256" key="2">
    <source>
        <dbReference type="ARBA" id="ARBA00010015"/>
    </source>
</evidence>
<evidence type="ECO:0000256" key="8">
    <source>
        <dbReference type="ARBA" id="ARBA00023204"/>
    </source>
</evidence>
<dbReference type="FunFam" id="3.40.50.10130:FF:000002">
    <property type="entry name" value="DNA repair endonuclease XPF"/>
    <property type="match status" value="1"/>
</dbReference>
<dbReference type="Proteomes" id="UP001196413">
    <property type="component" value="Unassembled WGS sequence"/>
</dbReference>
<dbReference type="Pfam" id="PF02732">
    <property type="entry name" value="ERCC4"/>
    <property type="match status" value="1"/>
</dbReference>
<evidence type="ECO:0000256" key="7">
    <source>
        <dbReference type="ARBA" id="ARBA00023125"/>
    </source>
</evidence>
<dbReference type="SMART" id="SM00891">
    <property type="entry name" value="ERCC4"/>
    <property type="match status" value="1"/>
</dbReference>
<dbReference type="GO" id="GO:0003684">
    <property type="term" value="F:damaged DNA binding"/>
    <property type="evidence" value="ECO:0007669"/>
    <property type="project" value="TreeGrafter"/>
</dbReference>
<dbReference type="PANTHER" id="PTHR10150">
    <property type="entry name" value="DNA REPAIR ENDONUCLEASE XPF"/>
    <property type="match status" value="1"/>
</dbReference>